<geneLocation type="plasmid" evidence="1 2">
    <name>pCHA6605.01</name>
</geneLocation>
<accession>K9URE4</accession>
<dbReference type="HOGENOM" id="CLU_004436_0_0_3"/>
<proteinExistence type="predicted"/>
<dbReference type="eggNOG" id="ENOG502ZA67">
    <property type="taxonomic scope" value="Bacteria"/>
</dbReference>
<dbReference type="Proteomes" id="UP000010366">
    <property type="component" value="Plasmid pCHA6605.01"/>
</dbReference>
<dbReference type="RefSeq" id="WP_015328700.1">
    <property type="nucleotide sequence ID" value="NC_020053.1"/>
</dbReference>
<organism evidence="1 2">
    <name type="scientific">Chamaesiphon minutus (strain ATCC 27169 / PCC 6605)</name>
    <dbReference type="NCBI Taxonomy" id="1173020"/>
    <lineage>
        <taxon>Bacteria</taxon>
        <taxon>Bacillati</taxon>
        <taxon>Cyanobacteriota</taxon>
        <taxon>Cyanophyceae</taxon>
        <taxon>Gomontiellales</taxon>
        <taxon>Chamaesiphonaceae</taxon>
        <taxon>Chamaesiphon</taxon>
    </lineage>
</organism>
<keyword evidence="2" id="KW-1185">Reference proteome</keyword>
<protein>
    <submittedName>
        <fullName evidence="1">Uncharacterized protein</fullName>
    </submittedName>
</protein>
<dbReference type="EMBL" id="CP003601">
    <property type="protein sequence ID" value="AFY96809.1"/>
    <property type="molecule type" value="Genomic_DNA"/>
</dbReference>
<gene>
    <name evidence="1" type="ORF">Cha6605_5964</name>
</gene>
<evidence type="ECO:0000313" key="2">
    <source>
        <dbReference type="Proteomes" id="UP000010366"/>
    </source>
</evidence>
<dbReference type="KEGG" id="cmp:Cha6605_5964"/>
<dbReference type="OrthoDB" id="498999at2"/>
<evidence type="ECO:0000313" key="1">
    <source>
        <dbReference type="EMBL" id="AFY96809.1"/>
    </source>
</evidence>
<reference evidence="1 2" key="1">
    <citation type="submission" date="2012-05" db="EMBL/GenBank/DDBJ databases">
        <title>Noncontiguous Finished plasmid 1 of genome of Chamaesiphon sp. PCC 6605.</title>
        <authorList>
            <consortium name="US DOE Joint Genome Institute"/>
            <person name="Gugger M."/>
            <person name="Coursin T."/>
            <person name="Rippka R."/>
            <person name="Tandeau De Marsac N."/>
            <person name="Huntemann M."/>
            <person name="Wei C.-L."/>
            <person name="Han J."/>
            <person name="Detter J.C."/>
            <person name="Han C."/>
            <person name="Tapia R."/>
            <person name="Chen A."/>
            <person name="Kyrpides N."/>
            <person name="Mavromatis K."/>
            <person name="Markowitz V."/>
            <person name="Szeto E."/>
            <person name="Ivanova N."/>
            <person name="Pagani I."/>
            <person name="Pati A."/>
            <person name="Goodwin L."/>
            <person name="Nordberg H.P."/>
            <person name="Cantor M.N."/>
            <person name="Hua S.X."/>
            <person name="Woyke T."/>
            <person name="Kerfeld C.A."/>
        </authorList>
    </citation>
    <scope>NUCLEOTIDE SEQUENCE [LARGE SCALE GENOMIC DNA]</scope>
    <source>
        <strain evidence="2">ATCC 27169 / PCC 6605</strain>
        <plasmid evidence="2">Plasmid pCHA6605.01</plasmid>
    </source>
</reference>
<dbReference type="PATRIC" id="fig|1173020.3.peg.6861"/>
<sequence length="1438" mass="159440">MLQFQEFDLKTGKDLTDFNPEGDRTPRVKSVENCYLEKWLQTHQIEPQSLHVANFYDGVNDSDRQRLEAKGKYLVCTSGKSGYFTDRLTAELIAKGDSNRGVRPIYADGKRSAHNAVAYGSLVVSDGKSATQTKLGNSRILIIDDEQRTSGAAPLKDRDRRNIPVKQLADLYDKMGDGTMLASTKLLRGLLLDKEVLLAIDRGLQQTEDREDDKLGDLGDWIDEAFGDSLDPELAGKLLNEFKHIGRISNYYVDLQTAQTIEKKIDRIARSAVLQFRAATPDLPGIAKGTVATSSWCERLGVDAIVSTNDIKGDDGRLKEPGIIELDSFLWVNRKIKAEYSNQSVGAQVKGTIPEATLNELNPMIEAKATELADIAIDNWQVAAKFIAKEKARRERELIIDTPEGIDGAEEEPRNNRATLSTLLEADEYGQLNQLTNISRQLNKSNRRDWLDVATSGIVVPAAIAQHHSKLEPWEVCNRDLPHGAIVAYYRSPFPNVGAAAIAINNLEILRDRDREAFDKRGVVYMNPWTAKHIAITDFDGDRNGFFVGYLANDNLPSQLRERLSHLPLTGGERYEAGREVLAQIILEPDLDRGKFPLAVKEFIEANAPDCKPLPIAKAKKADHLWLEGEPLTQAIWQAWDITANNPTGKVANQSIILQSLASETVYIEPKRKPALLKQIGAAFSEIPPEEIPSDEYLIEHGLPPMQLADKIEKIVQASKQIDKLPAAERLAFAERNLITVNQLLKNCCDSGVAKNLQTAVDTAKSSVGIDETIHEFGERLQYKSHQLRQNVKKPDIYLSRDLPTNTQEPIGWAVGTANRFYNGGQQQSQLQEIESEDLNKRFRSLIPITHNDNQKAVVDGFAQRYRNCTNAIAQVQDRLYQELPQDQQPTLTIVSSSGKSLVVQRLCDADVGGDSPVWDLGDGESNVKFEIYRNQEDSGKENFVVYQVTDDANNRRSIGYVEPESASANNLDKHKIEQVGSTKRLSISNSTIEFHPPFVLENDVDAVFASADKVLIELENSIPNDKRMQYASAAWHSSAGMGMATKIFVPEISQHLDKVPPIALNRPTAAALELRDGTELAIRFDRNLHISQIETDGSVRDLGLSTYGDSPLLAPGTVVTAKIVRPLAPKLRIQTDLGEFAVDPAPTIGKIGIEDFTGKFAFDRRGKNIAVDYIGSGGRRIPIGVLGRELINKESKANLQSGSNLLKGTLSRGFNEKILEIQVQRLIDHQPVARIDRNELIPLPQQSIPLKSNEQPAISSARRYLPTAGELRQLYQTSELAGDVAKMAEIKSLGVLLNDVYPDGDRAPDDFSHWVVEIPVPEDFYYPSAGELRTAYALKSDSGQTKDLDRIKELGNALNRAYPDGNRAPDDFNSPTVRITASEKQSLGIVDRATNEATSIEVELSTVQEPTIVLPAEREINSTLLECSQTESMGRSM</sequence>
<name>K9URE4_CHAP6</name>
<keyword evidence="1" id="KW-0614">Plasmid</keyword>